<dbReference type="EC" id="1.-.-.-" evidence="5"/>
<evidence type="ECO:0000256" key="3">
    <source>
        <dbReference type="RuleBase" id="RU000363"/>
    </source>
</evidence>
<dbReference type="EMBL" id="FXXQ01000024">
    <property type="protein sequence ID" value="SMX25693.1"/>
    <property type="molecule type" value="Genomic_DNA"/>
</dbReference>
<gene>
    <name evidence="5" type="ORF">BOA8489_03837</name>
</gene>
<dbReference type="AlphaFoldDB" id="A0A238J5Q3"/>
<evidence type="ECO:0000256" key="2">
    <source>
        <dbReference type="ARBA" id="ARBA00023002"/>
    </source>
</evidence>
<dbReference type="GO" id="GO:0016491">
    <property type="term" value="F:oxidoreductase activity"/>
    <property type="evidence" value="ECO:0007669"/>
    <property type="project" value="UniProtKB-KW"/>
</dbReference>
<dbReference type="PANTHER" id="PTHR42901:SF1">
    <property type="entry name" value="ALCOHOL DEHYDROGENASE"/>
    <property type="match status" value="1"/>
</dbReference>
<evidence type="ECO:0000259" key="4">
    <source>
        <dbReference type="SMART" id="SM00822"/>
    </source>
</evidence>
<feature type="domain" description="Ketoreductase" evidence="4">
    <location>
        <begin position="6"/>
        <end position="206"/>
    </location>
</feature>
<dbReference type="PANTHER" id="PTHR42901">
    <property type="entry name" value="ALCOHOL DEHYDROGENASE"/>
    <property type="match status" value="1"/>
</dbReference>
<keyword evidence="6" id="KW-1185">Reference proteome</keyword>
<name>A0A238J5Q3_9RHOB</name>
<dbReference type="CDD" id="cd05233">
    <property type="entry name" value="SDR_c"/>
    <property type="match status" value="1"/>
</dbReference>
<dbReference type="InterPro" id="IPR036291">
    <property type="entry name" value="NAD(P)-bd_dom_sf"/>
</dbReference>
<evidence type="ECO:0000313" key="5">
    <source>
        <dbReference type="EMBL" id="SMX25693.1"/>
    </source>
</evidence>
<dbReference type="Pfam" id="PF00106">
    <property type="entry name" value="adh_short"/>
    <property type="match status" value="1"/>
</dbReference>
<proteinExistence type="inferred from homology"/>
<dbReference type="PRINTS" id="PR00080">
    <property type="entry name" value="SDRFAMILY"/>
</dbReference>
<dbReference type="Proteomes" id="UP000201838">
    <property type="component" value="Unassembled WGS sequence"/>
</dbReference>
<evidence type="ECO:0000256" key="1">
    <source>
        <dbReference type="ARBA" id="ARBA00006484"/>
    </source>
</evidence>
<dbReference type="InterPro" id="IPR057326">
    <property type="entry name" value="KR_dom"/>
</dbReference>
<evidence type="ECO:0000313" key="6">
    <source>
        <dbReference type="Proteomes" id="UP000201838"/>
    </source>
</evidence>
<dbReference type="RefSeq" id="WP_176440376.1">
    <property type="nucleotide sequence ID" value="NZ_FXXQ01000024.1"/>
</dbReference>
<dbReference type="InterPro" id="IPR002347">
    <property type="entry name" value="SDR_fam"/>
</dbReference>
<accession>A0A238J5Q3</accession>
<dbReference type="Gene3D" id="3.40.50.720">
    <property type="entry name" value="NAD(P)-binding Rossmann-like Domain"/>
    <property type="match status" value="1"/>
</dbReference>
<comment type="similarity">
    <text evidence="1 3">Belongs to the short-chain dehydrogenases/reductases (SDR) family.</text>
</comment>
<dbReference type="SUPFAM" id="SSF51735">
    <property type="entry name" value="NAD(P)-binding Rossmann-fold domains"/>
    <property type="match status" value="1"/>
</dbReference>
<reference evidence="5 6" key="1">
    <citation type="submission" date="2017-05" db="EMBL/GenBank/DDBJ databases">
        <authorList>
            <person name="Song R."/>
            <person name="Chenine A.L."/>
            <person name="Ruprecht R.M."/>
        </authorList>
    </citation>
    <scope>NUCLEOTIDE SEQUENCE [LARGE SCALE GENOMIC DNA]</scope>
    <source>
        <strain evidence="5 6">CECT 8489</strain>
    </source>
</reference>
<dbReference type="SMART" id="SM00822">
    <property type="entry name" value="PKS_KR"/>
    <property type="match status" value="1"/>
</dbReference>
<protein>
    <submittedName>
        <fullName evidence="5">Putative oxidoreductase</fullName>
        <ecNumber evidence="5">1.-.-.-</ecNumber>
    </submittedName>
</protein>
<organism evidence="5 6">
    <name type="scientific">Boseongicola aestuarii</name>
    <dbReference type="NCBI Taxonomy" id="1470561"/>
    <lineage>
        <taxon>Bacteria</taxon>
        <taxon>Pseudomonadati</taxon>
        <taxon>Pseudomonadota</taxon>
        <taxon>Alphaproteobacteria</taxon>
        <taxon>Rhodobacterales</taxon>
        <taxon>Paracoccaceae</taxon>
        <taxon>Boseongicola</taxon>
    </lineage>
</organism>
<sequence>MELNGKVILITGASGGIGAATARRLAKKGMALALAGRNVKKLEAVAQECQKLGGLAEVFPGEITDQDYTSGLPDAVRAHFGALNALFNNAGVFETGAFDQADISRWDAALDINFRSLLHLTKAAVPHLLENAESAVINLSSIAGRMTFGGGGIYSATKHAVHAFSGCLFEDLRDRGLKVSTIYPGFVDTGMTSGVEGDRSKMIQPDDVAGTLEFVLEFPSNACPTEIVIRPQFPL</sequence>
<dbReference type="PRINTS" id="PR00081">
    <property type="entry name" value="GDHRDH"/>
</dbReference>
<keyword evidence="2 5" id="KW-0560">Oxidoreductase</keyword>